<dbReference type="Proteomes" id="UP000015105">
    <property type="component" value="Chromosome 2D"/>
</dbReference>
<reference evidence="5" key="4">
    <citation type="submission" date="2019-03" db="UniProtKB">
        <authorList>
            <consortium name="EnsemblPlants"/>
        </authorList>
    </citation>
    <scope>IDENTIFICATION</scope>
</reference>
<feature type="transmembrane region" description="Helical" evidence="3">
    <location>
        <begin position="139"/>
        <end position="162"/>
    </location>
</feature>
<keyword evidence="3" id="KW-0472">Membrane</keyword>
<reference evidence="5" key="5">
    <citation type="journal article" date="2021" name="G3 (Bethesda)">
        <title>Aegilops tauschii genome assembly Aet v5.0 features greater sequence contiguity and improved annotation.</title>
        <authorList>
            <person name="Wang L."/>
            <person name="Zhu T."/>
            <person name="Rodriguez J.C."/>
            <person name="Deal K.R."/>
            <person name="Dubcovsky J."/>
            <person name="McGuire P.E."/>
            <person name="Lux T."/>
            <person name="Spannagl M."/>
            <person name="Mayer K.F.X."/>
            <person name="Baldrich P."/>
            <person name="Meyers B.C."/>
            <person name="Huo N."/>
            <person name="Gu Y.Q."/>
            <person name="Zhou H."/>
            <person name="Devos K.M."/>
            <person name="Bennetzen J.L."/>
            <person name="Unver T."/>
            <person name="Budak H."/>
            <person name="Gulick P.J."/>
            <person name="Galiba G."/>
            <person name="Kalapos B."/>
            <person name="Nelson D.R."/>
            <person name="Li P."/>
            <person name="You F.M."/>
            <person name="Luo M.C."/>
            <person name="Dvorak J."/>
        </authorList>
    </citation>
    <scope>NUCLEOTIDE SEQUENCE [LARGE SCALE GENOMIC DNA]</scope>
    <source>
        <strain evidence="5">cv. AL8/78</strain>
    </source>
</reference>
<accession>A0A453AT20</accession>
<dbReference type="SUPFAM" id="SSF49899">
    <property type="entry name" value="Concanavalin A-like lectins/glucanases"/>
    <property type="match status" value="1"/>
</dbReference>
<evidence type="ECO:0000256" key="1">
    <source>
        <dbReference type="ARBA" id="ARBA00007606"/>
    </source>
</evidence>
<evidence type="ECO:0000313" key="6">
    <source>
        <dbReference type="Proteomes" id="UP000015105"/>
    </source>
</evidence>
<evidence type="ECO:0000313" key="5">
    <source>
        <dbReference type="EnsemblPlants" id="AET2Gv20253500.1"/>
    </source>
</evidence>
<dbReference type="GO" id="GO:0030246">
    <property type="term" value="F:carbohydrate binding"/>
    <property type="evidence" value="ECO:0007669"/>
    <property type="project" value="UniProtKB-KW"/>
</dbReference>
<evidence type="ECO:0000256" key="3">
    <source>
        <dbReference type="SAM" id="Phobius"/>
    </source>
</evidence>
<dbReference type="AlphaFoldDB" id="A0A453AT20"/>
<dbReference type="InterPro" id="IPR050258">
    <property type="entry name" value="Leguminous_Lectin"/>
</dbReference>
<dbReference type="PANTHER" id="PTHR32401">
    <property type="entry name" value="CONCANAVALIN A-LIKE LECTIN FAMILY PROTEIN"/>
    <property type="match status" value="1"/>
</dbReference>
<dbReference type="Gramene" id="AET2Gv20253500.1">
    <property type="protein sequence ID" value="AET2Gv20253500.1"/>
    <property type="gene ID" value="AET2Gv20253500"/>
</dbReference>
<organism evidence="5 6">
    <name type="scientific">Aegilops tauschii subsp. strangulata</name>
    <name type="common">Goatgrass</name>
    <dbReference type="NCBI Taxonomy" id="200361"/>
    <lineage>
        <taxon>Eukaryota</taxon>
        <taxon>Viridiplantae</taxon>
        <taxon>Streptophyta</taxon>
        <taxon>Embryophyta</taxon>
        <taxon>Tracheophyta</taxon>
        <taxon>Spermatophyta</taxon>
        <taxon>Magnoliopsida</taxon>
        <taxon>Liliopsida</taxon>
        <taxon>Poales</taxon>
        <taxon>Poaceae</taxon>
        <taxon>BOP clade</taxon>
        <taxon>Pooideae</taxon>
        <taxon>Triticodae</taxon>
        <taxon>Triticeae</taxon>
        <taxon>Triticinae</taxon>
        <taxon>Aegilops</taxon>
    </lineage>
</organism>
<keyword evidence="2" id="KW-0430">Lectin</keyword>
<evidence type="ECO:0000259" key="4">
    <source>
        <dbReference type="Pfam" id="PF00139"/>
    </source>
</evidence>
<reference evidence="6" key="1">
    <citation type="journal article" date="2014" name="Science">
        <title>Ancient hybridizations among the ancestral genomes of bread wheat.</title>
        <authorList>
            <consortium name="International Wheat Genome Sequencing Consortium,"/>
            <person name="Marcussen T."/>
            <person name="Sandve S.R."/>
            <person name="Heier L."/>
            <person name="Spannagl M."/>
            <person name="Pfeifer M."/>
            <person name="Jakobsen K.S."/>
            <person name="Wulff B.B."/>
            <person name="Steuernagel B."/>
            <person name="Mayer K.F."/>
            <person name="Olsen O.A."/>
        </authorList>
    </citation>
    <scope>NUCLEOTIDE SEQUENCE [LARGE SCALE GENOMIC DNA]</scope>
    <source>
        <strain evidence="6">cv. AL8/78</strain>
    </source>
</reference>
<reference evidence="6" key="2">
    <citation type="journal article" date="2017" name="Nat. Plants">
        <title>The Aegilops tauschii genome reveals multiple impacts of transposons.</title>
        <authorList>
            <person name="Zhao G."/>
            <person name="Zou C."/>
            <person name="Li K."/>
            <person name="Wang K."/>
            <person name="Li T."/>
            <person name="Gao L."/>
            <person name="Zhang X."/>
            <person name="Wang H."/>
            <person name="Yang Z."/>
            <person name="Liu X."/>
            <person name="Jiang W."/>
            <person name="Mao L."/>
            <person name="Kong X."/>
            <person name="Jiao Y."/>
            <person name="Jia J."/>
        </authorList>
    </citation>
    <scope>NUCLEOTIDE SEQUENCE [LARGE SCALE GENOMIC DNA]</scope>
    <source>
        <strain evidence="6">cv. AL8/78</strain>
    </source>
</reference>
<dbReference type="Gene3D" id="2.60.120.200">
    <property type="match status" value="1"/>
</dbReference>
<keyword evidence="3" id="KW-1133">Transmembrane helix</keyword>
<name>A0A453AT20_AEGTS</name>
<keyword evidence="6" id="KW-1185">Reference proteome</keyword>
<evidence type="ECO:0000256" key="2">
    <source>
        <dbReference type="ARBA" id="ARBA00022734"/>
    </source>
</evidence>
<protein>
    <recommendedName>
        <fullName evidence="4">Legume lectin domain-containing protein</fullName>
    </recommendedName>
</protein>
<dbReference type="InterPro" id="IPR013320">
    <property type="entry name" value="ConA-like_dom_sf"/>
</dbReference>
<dbReference type="InterPro" id="IPR001220">
    <property type="entry name" value="Legume_lectin_dom"/>
</dbReference>
<proteinExistence type="inferred from homology"/>
<comment type="similarity">
    <text evidence="1">Belongs to the leguminous lectin family.</text>
</comment>
<feature type="domain" description="Legume lectin" evidence="4">
    <location>
        <begin position="3"/>
        <end position="123"/>
    </location>
</feature>
<keyword evidence="3" id="KW-0812">Transmembrane</keyword>
<reference evidence="5" key="3">
    <citation type="journal article" date="2017" name="Nature">
        <title>Genome sequence of the progenitor of the wheat D genome Aegilops tauschii.</title>
        <authorList>
            <person name="Luo M.C."/>
            <person name="Gu Y.Q."/>
            <person name="Puiu D."/>
            <person name="Wang H."/>
            <person name="Twardziok S.O."/>
            <person name="Deal K.R."/>
            <person name="Huo N."/>
            <person name="Zhu T."/>
            <person name="Wang L."/>
            <person name="Wang Y."/>
            <person name="McGuire P.E."/>
            <person name="Liu S."/>
            <person name="Long H."/>
            <person name="Ramasamy R.K."/>
            <person name="Rodriguez J.C."/>
            <person name="Van S.L."/>
            <person name="Yuan L."/>
            <person name="Wang Z."/>
            <person name="Xia Z."/>
            <person name="Xiao L."/>
            <person name="Anderson O.D."/>
            <person name="Ouyang S."/>
            <person name="Liang Y."/>
            <person name="Zimin A.V."/>
            <person name="Pertea G."/>
            <person name="Qi P."/>
            <person name="Bennetzen J.L."/>
            <person name="Dai X."/>
            <person name="Dawson M.W."/>
            <person name="Muller H.G."/>
            <person name="Kugler K."/>
            <person name="Rivarola-Duarte L."/>
            <person name="Spannagl M."/>
            <person name="Mayer K.F.X."/>
            <person name="Lu F.H."/>
            <person name="Bevan M.W."/>
            <person name="Leroy P."/>
            <person name="Li P."/>
            <person name="You F.M."/>
            <person name="Sun Q."/>
            <person name="Liu Z."/>
            <person name="Lyons E."/>
            <person name="Wicker T."/>
            <person name="Salzberg S.L."/>
            <person name="Devos K.M."/>
            <person name="Dvorak J."/>
        </authorList>
    </citation>
    <scope>NUCLEOTIDE SEQUENCE [LARGE SCALE GENOMIC DNA]</scope>
    <source>
        <strain evidence="5">cv. AL8/78</strain>
    </source>
</reference>
<dbReference type="EnsemblPlants" id="AET2Gv20253500.1">
    <property type="protein sequence ID" value="AET2Gv20253500.1"/>
    <property type="gene ID" value="AET2Gv20253500"/>
</dbReference>
<dbReference type="Pfam" id="PF00139">
    <property type="entry name" value="Lectin_legB"/>
    <property type="match status" value="1"/>
</dbReference>
<dbReference type="STRING" id="200361.A0A453AT20"/>
<dbReference type="PANTHER" id="PTHR32401:SF50">
    <property type="entry name" value="OS07G0133000 PROTEIN"/>
    <property type="match status" value="1"/>
</dbReference>
<sequence>MDAKFHDVDSNHVGIDVNSLISRQAKRAGYYRDEDGAFQDLRLNSRRPMQVWVDYDAMARRLDVPKPKNPLLSQVIDLSTVMADKMYVAFSSSSGIDSTHHYVLGWSFSLDGPAPPLDFSKLPALPHVGPKPLSKILNVVLPLASSLLVIAVLGVVFFILWYRR</sequence>